<evidence type="ECO:0000313" key="4">
    <source>
        <dbReference type="Proteomes" id="UP000644699"/>
    </source>
</evidence>
<comment type="caution">
    <text evidence="3">The sequence shown here is derived from an EMBL/GenBank/DDBJ whole genome shotgun (WGS) entry which is preliminary data.</text>
</comment>
<evidence type="ECO:0000256" key="1">
    <source>
        <dbReference type="SAM" id="MobiDB-lite"/>
    </source>
</evidence>
<evidence type="ECO:0000313" key="3">
    <source>
        <dbReference type="EMBL" id="GGD88598.1"/>
    </source>
</evidence>
<dbReference type="EMBL" id="BMIQ01000001">
    <property type="protein sequence ID" value="GGD88598.1"/>
    <property type="molecule type" value="Genomic_DNA"/>
</dbReference>
<gene>
    <name evidence="3" type="ORF">GCM10011390_04170</name>
</gene>
<name>A0A916ZD88_9HYPH</name>
<reference evidence="3" key="2">
    <citation type="submission" date="2020-09" db="EMBL/GenBank/DDBJ databases">
        <authorList>
            <person name="Sun Q."/>
            <person name="Zhou Y."/>
        </authorList>
    </citation>
    <scope>NUCLEOTIDE SEQUENCE</scope>
    <source>
        <strain evidence="3">CGMCC 1.15367</strain>
    </source>
</reference>
<organism evidence="3 4">
    <name type="scientific">Aureimonas endophytica</name>
    <dbReference type="NCBI Taxonomy" id="2027858"/>
    <lineage>
        <taxon>Bacteria</taxon>
        <taxon>Pseudomonadati</taxon>
        <taxon>Pseudomonadota</taxon>
        <taxon>Alphaproteobacteria</taxon>
        <taxon>Hyphomicrobiales</taxon>
        <taxon>Aurantimonadaceae</taxon>
        <taxon>Aureimonas</taxon>
    </lineage>
</organism>
<keyword evidence="2" id="KW-0472">Membrane</keyword>
<proteinExistence type="predicted"/>
<dbReference type="RefSeq" id="WP_188906559.1">
    <property type="nucleotide sequence ID" value="NZ_BMIQ01000001.1"/>
</dbReference>
<feature type="transmembrane region" description="Helical" evidence="2">
    <location>
        <begin position="7"/>
        <end position="30"/>
    </location>
</feature>
<keyword evidence="4" id="KW-1185">Reference proteome</keyword>
<evidence type="ECO:0000256" key="2">
    <source>
        <dbReference type="SAM" id="Phobius"/>
    </source>
</evidence>
<keyword evidence="2" id="KW-0812">Transmembrane</keyword>
<keyword evidence="2" id="KW-1133">Transmembrane helix</keyword>
<dbReference type="Proteomes" id="UP000644699">
    <property type="component" value="Unassembled WGS sequence"/>
</dbReference>
<sequence length="1130" mass="118744">MARLTRGCLALASVLITVLVLLGAGLFVLFDSMAGRNFVQEQTEALVDRLLGADYRTEFGHQSISLGEGELRLRWSDVTVERLGVVQPQLAVRSVAIGLDGMSLLTGRIEARSLEIEGAAIDITGNPAAAEAAATAEGLAPQPDVTPVAPPVEPAAAERLLPALMQRILGQSERQLATLARIGIDSVELADVRLTAPIAPGGTPFVVRIEHLGMDLSDPRAMSLSGLLAVDRTEVPVEAGISFDESRAKLVSARSRIGPVRLGELVPPTPAEDTKSQRPFATDGDLTLSLDVDTRPEDGKRAARIGLSLGEGHVQEGRGHSEIESVALALDYLEGEDRIAIGPNRIAADGFEMALDGEISPVYDGTEKRRFNGFSIDLASRQLRSAVGSASGRFQDGVLKLKARTDLDARAVDLSLLDLRAGGGSLTGSATYRFADPDAVTELRIDAARLPAAVVKAFWPFNVALGARRWVEANVGDDGAVTAGFVALKAARRRFAETAKPGKAFDPSELEVRFDLEGLSSKSFGQLPELLDADGTVEVHGGDTLVSVASAAVAGMPDAKVEGGLVSFSKNPNETSQQSDAKVVVNLVGKVPALLAIAASPPLRVDTHLPLRADKTSGSAKVVADVDLLVGDDVPDGEGLKGWRVAVDLKDAAIDEPVLGRKVGDVDGTITVAGTGVEGQLKASLDGARGEVSFKRSFAPEPPQGRRMEAQLRMGSAELAKLAPALGDVIEGPVEASLVEGRDQAYSVEADLSGASLNLPAIGWRKGKGVDADLSFALSGKGGERGTEIRDLLLKGDGFVVSGRALMTRDGLASADLDNVALNPGDEVRLKAERRENGYSLEIKGSQFDARPLLADLRSNIGAKTATPPKGAGHELDVSASVAKVLGFGKETIRDFSLNYAGNGSRIAALSIAGKAKNDKAFTIDLSPRGEARSVEVNAEDAGALIDFTGAYGRMEGGKLSLSLLGSYDRDYQGKILVKDFTLVDEPRLSRLVASPASPDSQSLSQAVGRDLRTERATFDHASAGIRFGKDGLRLADGIIRGPVFGSSFAGTLYDTRNQTDITGSFMPAYGLNRVFGAIPVVGQILGNGREGGLIGITYRLSGALASPKLEINPISAIAPGIFRNIFAYQ</sequence>
<protein>
    <submittedName>
        <fullName evidence="3">Membrane protein</fullName>
    </submittedName>
</protein>
<feature type="region of interest" description="Disordered" evidence="1">
    <location>
        <begin position="262"/>
        <end position="283"/>
    </location>
</feature>
<dbReference type="AlphaFoldDB" id="A0A916ZD88"/>
<accession>A0A916ZD88</accession>
<reference evidence="3" key="1">
    <citation type="journal article" date="2014" name="Int. J. Syst. Evol. Microbiol.">
        <title>Complete genome sequence of Corynebacterium casei LMG S-19264T (=DSM 44701T), isolated from a smear-ripened cheese.</title>
        <authorList>
            <consortium name="US DOE Joint Genome Institute (JGI-PGF)"/>
            <person name="Walter F."/>
            <person name="Albersmeier A."/>
            <person name="Kalinowski J."/>
            <person name="Ruckert C."/>
        </authorList>
    </citation>
    <scope>NUCLEOTIDE SEQUENCE</scope>
    <source>
        <strain evidence="3">CGMCC 1.15367</strain>
    </source>
</reference>